<dbReference type="InterPro" id="IPR009078">
    <property type="entry name" value="Ferritin-like_SF"/>
</dbReference>
<protein>
    <submittedName>
        <fullName evidence="2">DUF2202 domain-containing protein</fullName>
    </submittedName>
</protein>
<evidence type="ECO:0000313" key="2">
    <source>
        <dbReference type="EMBL" id="HIP98022.1"/>
    </source>
</evidence>
<dbReference type="Proteomes" id="UP000606463">
    <property type="component" value="Unassembled WGS sequence"/>
</dbReference>
<name>A0A9D0YNW9_AQUAO</name>
<dbReference type="SUPFAM" id="SSF47240">
    <property type="entry name" value="Ferritin-like"/>
    <property type="match status" value="1"/>
</dbReference>
<dbReference type="InterPro" id="IPR019243">
    <property type="entry name" value="DUF2202"/>
</dbReference>
<feature type="domain" description="DUF2202" evidence="1">
    <location>
        <begin position="1"/>
        <end position="96"/>
    </location>
</feature>
<gene>
    <name evidence="2" type="ORF">EYH37_01450</name>
</gene>
<dbReference type="Pfam" id="PF09968">
    <property type="entry name" value="DUF2202"/>
    <property type="match status" value="1"/>
</dbReference>
<comment type="caution">
    <text evidence="2">The sequence shown here is derived from an EMBL/GenBank/DDBJ whole genome shotgun (WGS) entry which is preliminary data.</text>
</comment>
<dbReference type="InterPro" id="IPR012347">
    <property type="entry name" value="Ferritin-like"/>
</dbReference>
<accession>A0A9D0YNW9</accession>
<dbReference type="Gene3D" id="1.20.1260.10">
    <property type="match status" value="1"/>
</dbReference>
<organism evidence="2 3">
    <name type="scientific">Aquifex aeolicus</name>
    <dbReference type="NCBI Taxonomy" id="63363"/>
    <lineage>
        <taxon>Bacteria</taxon>
        <taxon>Pseudomonadati</taxon>
        <taxon>Aquificota</taxon>
        <taxon>Aquificia</taxon>
        <taxon>Aquificales</taxon>
        <taxon>Aquificaceae</taxon>
        <taxon>Aquifex</taxon>
    </lineage>
</organism>
<dbReference type="CDD" id="cd01048">
    <property type="entry name" value="Ferritin_like_AB2"/>
    <property type="match status" value="1"/>
</dbReference>
<reference evidence="2" key="1">
    <citation type="journal article" date="2020" name="ISME J.">
        <title>Gammaproteobacteria mediating utilization of methyl-, sulfur- and petroleum organic compounds in deep ocean hydrothermal plumes.</title>
        <authorList>
            <person name="Zhou Z."/>
            <person name="Liu Y."/>
            <person name="Pan J."/>
            <person name="Cron B.R."/>
            <person name="Toner B.M."/>
            <person name="Anantharaman K."/>
            <person name="Breier J.A."/>
            <person name="Dick G.J."/>
            <person name="Li M."/>
        </authorList>
    </citation>
    <scope>NUCLEOTIDE SEQUENCE</scope>
    <source>
        <strain evidence="2">SZUA-1501</strain>
    </source>
</reference>
<dbReference type="EMBL" id="DQVE01000014">
    <property type="protein sequence ID" value="HIP98022.1"/>
    <property type="molecule type" value="Genomic_DNA"/>
</dbReference>
<evidence type="ECO:0000259" key="1">
    <source>
        <dbReference type="Pfam" id="PF09968"/>
    </source>
</evidence>
<proteinExistence type="predicted"/>
<sequence length="111" mass="13000">MLYVREEEKLARDVYLAIYQKWGLPVFGKIARSEQRYMNIIGRSIKKYGLEDPVTDKIEVFKNKKIQSLYTSLVTQGEKSVIEALKIGATIEEMYIKFQINDRFKKSPKGF</sequence>
<dbReference type="AlphaFoldDB" id="A0A9D0YNW9"/>
<evidence type="ECO:0000313" key="3">
    <source>
        <dbReference type="Proteomes" id="UP000606463"/>
    </source>
</evidence>